<feature type="region of interest" description="Disordered" evidence="2">
    <location>
        <begin position="1200"/>
        <end position="1222"/>
    </location>
</feature>
<dbReference type="InterPro" id="IPR052787">
    <property type="entry name" value="MAVS"/>
</dbReference>
<evidence type="ECO:0000256" key="3">
    <source>
        <dbReference type="SAM" id="Phobius"/>
    </source>
</evidence>
<keyword evidence="3" id="KW-0472">Membrane</keyword>
<keyword evidence="1" id="KW-0233">DNA recombination</keyword>
<dbReference type="WBParaSite" id="maker-uti_cns_0013931-snap-gene-0.2-mRNA-1">
    <property type="protein sequence ID" value="maker-uti_cns_0013931-snap-gene-0.2-mRNA-1"/>
    <property type="gene ID" value="maker-uti_cns_0013931-snap-gene-0.2"/>
</dbReference>
<evidence type="ECO:0000313" key="4">
    <source>
        <dbReference type="Proteomes" id="UP000095280"/>
    </source>
</evidence>
<dbReference type="InterPro" id="IPR011010">
    <property type="entry name" value="DNA_brk_join_enz"/>
</dbReference>
<dbReference type="PANTHER" id="PTHR21446">
    <property type="entry name" value="DUF3504 DOMAIN-CONTAINING PROTEIN"/>
    <property type="match status" value="1"/>
</dbReference>
<dbReference type="InterPro" id="IPR013762">
    <property type="entry name" value="Integrase-like_cat_sf"/>
</dbReference>
<dbReference type="GO" id="GO:0003677">
    <property type="term" value="F:DNA binding"/>
    <property type="evidence" value="ECO:0007669"/>
    <property type="project" value="InterPro"/>
</dbReference>
<proteinExistence type="predicted"/>
<accession>A0A1I8IM85</accession>
<dbReference type="Proteomes" id="UP000095280">
    <property type="component" value="Unplaced"/>
</dbReference>
<dbReference type="SUPFAM" id="SSF56349">
    <property type="entry name" value="DNA breaking-rejoining enzymes"/>
    <property type="match status" value="1"/>
</dbReference>
<dbReference type="Gene3D" id="1.10.443.10">
    <property type="entry name" value="Intergrase catalytic core"/>
    <property type="match status" value="1"/>
</dbReference>
<dbReference type="GO" id="GO:0015074">
    <property type="term" value="P:DNA integration"/>
    <property type="evidence" value="ECO:0007669"/>
    <property type="project" value="InterPro"/>
</dbReference>
<feature type="compositionally biased region" description="Basic residues" evidence="2">
    <location>
        <begin position="1206"/>
        <end position="1222"/>
    </location>
</feature>
<protein>
    <submittedName>
        <fullName evidence="5">Neprilysin</fullName>
    </submittedName>
</protein>
<keyword evidence="3" id="KW-0812">Transmembrane</keyword>
<name>A0A1I8IM85_9PLAT</name>
<sequence length="1558" mass="171178">IIMNENDSMIATTAAAEVFSNPPNPLILPPNNQQQQRQPTMASNATRRVQIECSENGQAEAGNKLELEFEAEEDYLDDDEYEEEEAAGGSVRSAVCPPIAIVLASLLACFSIGFAVMTSLYVNSAVTAVSYAEKAAADRRVAAAPMAAIKADAVIGDACTDFYGMVCREYREITPMRWRGDLGRLENERSAADDLRDLVADSLLQQLLRYRSADPSSSRAELAASNLTRACVAASANAAASLPELFSERGNSGRFRPPISFLGSRSTAWSPTLPPESTLARLLAHGLALALDARPATSAEAASFKKPALVLTPRRQSPFGPRDPVDRDHTIRLVKSTFNYFKLGGLPNLIAKAIARYHGNVDKLARNTRSSTVRFLTGSEIFSDRNIWIGFRKPLVEVGWAVEEDGCLVEEPGTVRQLMQLTRSLDPDSLMTYAFVASAVNLIPYSEPELAASLATVANQRPLPGRNVGRRCLQAVMHLAPDGVTDAAETLWPLPSGGLVDAITRALLAVTGEKRRLTEALKSVLSVRQPAVCASCIAQVPLASNQSGNYLNAIFNSMLVKKTASVSDHGCQCQLPADDILEVARPPVIDFGVFAYRAAYRLLNSSCSEFQLDRMSAGCDSATKDELSIRTALLFLGSDVADDQKVRLQRFREVFASLAQFRCSNRLDGVAPADSISSVNRFAKLTEFREAFGKQTYFFAMKYFIMLLAIVMFFGLGSRACPPKFCTKTGRLCQSDNDCCSKKCNPILSKMGNCAPGGNPPDGVSSTELDFLSELSAVNHSSDEILGDFIDYLTKIETADEAAAVSSVELPELSDLPSAMDVAELESLPSTTREHMFLYGKMFVEFLKKHGAVDVSVISDSRLAEFLRFFYFCLKKSDGSCYSPATLVCIRAGVQRYLTLVLKRRTNIISSDEFATANRMLRVKVRHFHADGGTVNQHEPIEEGDLQKMRAYFDRSTAERLQDEVLFTLLYVLGERGQEHLSSLKQVGTLQEEVDADGNPYLALPPLKTKNQTSDPTKCKGNQRKQSRIYGAQRELILHYQSLLPQNSSSFFPRPLTNNSGGQIRFSATQVRGVNWLAAFMKHVSSVCNLSKQYTNHCIRVTRIADLFDKGMPMGEIMAVTGQRSESTVRRYLARKRDRTLRKVATAVSDNLAPPTDATTSATTSATVMQQAQVDLRSVQQPMFANCLFDGITDNVGWQTSAGKRPAGKRPAGKRRLATSAGKRRLANVGWQTSAGKRPTGKRRQANVPQANVGWQTSAGKRPTGKRRQANVRRQTSAGKRRLANLCRILWVSENMNSDCPPGWQPGAAVTVIDFNKTARWRVMISLGREKRVSPVDVEAVNGNPVWDTAATFNLPTKHRDVSEPDDRLRIRILCRGTAVGQVSLRIAQLAVGVTNAEERHEILEPIRRVGGGGSRPPGAVFYKCWLHWESEMQQQQPPPSRCLSSPQLNVLAIDSGPSMFKSLRRKICQSNNNKRKQTTSQVTSARWMSMADLGREAAHQDPAVTVYADNVEDVDAQCRRLSRDLGELCRRPRPLTVEATTEGATALADQEDHGSRA</sequence>
<evidence type="ECO:0000256" key="2">
    <source>
        <dbReference type="SAM" id="MobiDB-lite"/>
    </source>
</evidence>
<feature type="region of interest" description="Disordered" evidence="2">
    <location>
        <begin position="1254"/>
        <end position="1277"/>
    </location>
</feature>
<keyword evidence="3" id="KW-1133">Transmembrane helix</keyword>
<organism evidence="4 5">
    <name type="scientific">Macrostomum lignano</name>
    <dbReference type="NCBI Taxonomy" id="282301"/>
    <lineage>
        <taxon>Eukaryota</taxon>
        <taxon>Metazoa</taxon>
        <taxon>Spiralia</taxon>
        <taxon>Lophotrochozoa</taxon>
        <taxon>Platyhelminthes</taxon>
        <taxon>Rhabditophora</taxon>
        <taxon>Macrostomorpha</taxon>
        <taxon>Macrostomida</taxon>
        <taxon>Macrostomidae</taxon>
        <taxon>Macrostomum</taxon>
    </lineage>
</organism>
<feature type="transmembrane region" description="Helical" evidence="3">
    <location>
        <begin position="99"/>
        <end position="122"/>
    </location>
</feature>
<keyword evidence="4" id="KW-1185">Reference proteome</keyword>
<dbReference type="PANTHER" id="PTHR21446:SF6">
    <property type="entry name" value="MITOCHONDRIAL ANTIVIRAL-SIGNALING PROTEIN"/>
    <property type="match status" value="1"/>
</dbReference>
<evidence type="ECO:0000256" key="1">
    <source>
        <dbReference type="ARBA" id="ARBA00023172"/>
    </source>
</evidence>
<evidence type="ECO:0000313" key="5">
    <source>
        <dbReference type="WBParaSite" id="maker-uti_cns_0013931-snap-gene-0.2-mRNA-1"/>
    </source>
</evidence>
<dbReference type="GO" id="GO:0006310">
    <property type="term" value="P:DNA recombination"/>
    <property type="evidence" value="ECO:0007669"/>
    <property type="project" value="UniProtKB-KW"/>
</dbReference>
<reference evidence="5" key="1">
    <citation type="submission" date="2016-11" db="UniProtKB">
        <authorList>
            <consortium name="WormBaseParasite"/>
        </authorList>
    </citation>
    <scope>IDENTIFICATION</scope>
</reference>